<dbReference type="PRINTS" id="PR00092">
    <property type="entry name" value="TYROSINASE"/>
</dbReference>
<organism evidence="8 9">
    <name type="scientific">Daldinia eschscholtzii</name>
    <dbReference type="NCBI Taxonomy" id="292717"/>
    <lineage>
        <taxon>Eukaryota</taxon>
        <taxon>Fungi</taxon>
        <taxon>Dikarya</taxon>
        <taxon>Ascomycota</taxon>
        <taxon>Pezizomycotina</taxon>
        <taxon>Sordariomycetes</taxon>
        <taxon>Xylariomycetidae</taxon>
        <taxon>Xylariales</taxon>
        <taxon>Hypoxylaceae</taxon>
        <taxon>Daldinia</taxon>
    </lineage>
</organism>
<proteinExistence type="predicted"/>
<dbReference type="PROSITE" id="PS00498">
    <property type="entry name" value="TYROSINASE_2"/>
    <property type="match status" value="1"/>
</dbReference>
<evidence type="ECO:0000256" key="5">
    <source>
        <dbReference type="SAM" id="SignalP"/>
    </source>
</evidence>
<dbReference type="InterPro" id="IPR050316">
    <property type="entry name" value="Tyrosinase/Hemocyanin"/>
</dbReference>
<evidence type="ECO:0000313" key="8">
    <source>
        <dbReference type="EMBL" id="KAK6952361.1"/>
    </source>
</evidence>
<feature type="transmembrane region" description="Helical" evidence="4">
    <location>
        <begin position="833"/>
        <end position="855"/>
    </location>
</feature>
<feature type="region of interest" description="Disordered" evidence="3">
    <location>
        <begin position="501"/>
        <end position="527"/>
    </location>
</feature>
<gene>
    <name evidence="8" type="ORF">Daesc_006897</name>
</gene>
<feature type="compositionally biased region" description="Basic and acidic residues" evidence="3">
    <location>
        <begin position="377"/>
        <end position="398"/>
    </location>
</feature>
<feature type="chain" id="PRO_5043836719" description="Tyrosinase copper-binding domain-containing protein" evidence="5">
    <location>
        <begin position="24"/>
        <end position="861"/>
    </location>
</feature>
<accession>A0AAX6MJK2</accession>
<evidence type="ECO:0000259" key="6">
    <source>
        <dbReference type="PROSITE" id="PS00497"/>
    </source>
</evidence>
<dbReference type="PANTHER" id="PTHR11474:SF126">
    <property type="entry name" value="TYROSINASE-LIKE PROTEIN TYR-1-RELATED"/>
    <property type="match status" value="1"/>
</dbReference>
<dbReference type="EMBL" id="JBANMG010000006">
    <property type="protein sequence ID" value="KAK6952361.1"/>
    <property type="molecule type" value="Genomic_DNA"/>
</dbReference>
<dbReference type="InterPro" id="IPR008922">
    <property type="entry name" value="Di-copper_centre_dom_sf"/>
</dbReference>
<keyword evidence="1" id="KW-0479">Metal-binding</keyword>
<feature type="compositionally biased region" description="Acidic residues" evidence="3">
    <location>
        <begin position="508"/>
        <end position="518"/>
    </location>
</feature>
<feature type="domain" description="Tyrosinase copper-binding" evidence="7">
    <location>
        <begin position="231"/>
        <end position="242"/>
    </location>
</feature>
<dbReference type="SUPFAM" id="SSF48056">
    <property type="entry name" value="Di-copper centre-containing domain"/>
    <property type="match status" value="1"/>
</dbReference>
<feature type="region of interest" description="Disordered" evidence="3">
    <location>
        <begin position="374"/>
        <end position="398"/>
    </location>
</feature>
<evidence type="ECO:0000259" key="7">
    <source>
        <dbReference type="PROSITE" id="PS00498"/>
    </source>
</evidence>
<keyword evidence="2" id="KW-0186">Copper</keyword>
<evidence type="ECO:0000256" key="2">
    <source>
        <dbReference type="ARBA" id="ARBA00023008"/>
    </source>
</evidence>
<protein>
    <recommendedName>
        <fullName evidence="6 7">Tyrosinase copper-binding domain-containing protein</fullName>
    </recommendedName>
</protein>
<evidence type="ECO:0000256" key="4">
    <source>
        <dbReference type="SAM" id="Phobius"/>
    </source>
</evidence>
<dbReference type="InterPro" id="IPR002227">
    <property type="entry name" value="Tyrosinase_Cu-bd"/>
</dbReference>
<evidence type="ECO:0000256" key="1">
    <source>
        <dbReference type="ARBA" id="ARBA00022723"/>
    </source>
</evidence>
<keyword evidence="4" id="KW-0472">Membrane</keyword>
<keyword evidence="4" id="KW-0812">Transmembrane</keyword>
<dbReference type="GO" id="GO:0046872">
    <property type="term" value="F:metal ion binding"/>
    <property type="evidence" value="ECO:0007669"/>
    <property type="project" value="UniProtKB-KW"/>
</dbReference>
<dbReference type="GO" id="GO:0016491">
    <property type="term" value="F:oxidoreductase activity"/>
    <property type="evidence" value="ECO:0007669"/>
    <property type="project" value="InterPro"/>
</dbReference>
<feature type="domain" description="Tyrosinase copper-binding" evidence="6">
    <location>
        <begin position="82"/>
        <end position="99"/>
    </location>
</feature>
<feature type="transmembrane region" description="Helical" evidence="4">
    <location>
        <begin position="802"/>
        <end position="826"/>
    </location>
</feature>
<dbReference type="PANTHER" id="PTHR11474">
    <property type="entry name" value="TYROSINASE FAMILY MEMBER"/>
    <property type="match status" value="1"/>
</dbReference>
<dbReference type="Proteomes" id="UP001369815">
    <property type="component" value="Unassembled WGS sequence"/>
</dbReference>
<dbReference type="AlphaFoldDB" id="A0AAX6MJK2"/>
<dbReference type="PROSITE" id="PS00497">
    <property type="entry name" value="TYROSINASE_1"/>
    <property type="match status" value="1"/>
</dbReference>
<dbReference type="Gene3D" id="1.10.1280.10">
    <property type="entry name" value="Di-copper center containing domain from catechol oxidase"/>
    <property type="match status" value="1"/>
</dbReference>
<keyword evidence="5" id="KW-0732">Signal</keyword>
<evidence type="ECO:0000256" key="3">
    <source>
        <dbReference type="SAM" id="MobiDB-lite"/>
    </source>
</evidence>
<keyword evidence="4" id="KW-1133">Transmembrane helix</keyword>
<sequence>MLFRILALPAVVAASIIPPRSSGTTCENPVVRKEWRTLSTDERNSYINAVKCLATKPSTLGLTTTQYDDFAYTHNALNDDIHFVASFLPWHRYFVHVYEKALKDCGYTGAAAYWDWTLDSDDTSKSSIWDPITGVGGNGNPEKTVTIDGSTYNCVVDGPFKDLLPAYVTETYAPHCLRRTFNNGTDQIGNMLSEAYTPEAVAKINAFTDYINFHNKLEAGPHGAIHSAVADPLFFLHHTQIDRLWTLWQQEDPEARIDAYGGIRTQNSPGGPTPPEATLDDILPMNNLAKDIPVRDVIHKHGLGPSVTAASNLVSPTYEKTYGYQKSFSFPTTLDTSSITFIDDDVECRPIASQSRSSPKPQNEDSKPISIFVNREGSSHDLPPKKRSRVNDNGKDSSRLYGSIKSGVVLEQLMEAFTNDATLRDLWPQVVHKAPSAKEMKEEISLLILRYSADLQRSIGRHEPIGRYRDQMRLSQFVKDKRRYLSREIYERFRVHTSATGQLMNEGDVSENDSEAQSDSDSSQKSFDGPLRIARSFFFSRDPFTIFKENVRILSCGLRLYDDYAENQSGALSVLEETLSNYGIRSRGLGDIESSNPRLENKSNKGSLSDLWSSLIPNMNPPRFWLRKDYWNPGECRQVHNTSSERKHNYLLACLPFGRLVSKLHQQEICDIYSDQEFFSLLRMLYLSKPRKLSLSWMRRVRGIEFVQFDVHRSEIAAIRSKPALPPEDLKNEYQYDPMPTHLMLPVGPNMMVHFLENPMHASIQPDLYRRIPKKLRRKLTPCQVTGMSVGWGIEFVEGVDYFMLFLFGCVGFLTSTIIAVAWSAIKQDVQSGFGIGAFVFTFTLFCGGIVHSALDARTLK</sequence>
<keyword evidence="9" id="KW-1185">Reference proteome</keyword>
<dbReference type="Pfam" id="PF00264">
    <property type="entry name" value="Tyrosinase"/>
    <property type="match status" value="1"/>
</dbReference>
<feature type="signal peptide" evidence="5">
    <location>
        <begin position="1"/>
        <end position="23"/>
    </location>
</feature>
<comment type="caution">
    <text evidence="8">The sequence shown here is derived from an EMBL/GenBank/DDBJ whole genome shotgun (WGS) entry which is preliminary data.</text>
</comment>
<evidence type="ECO:0000313" key="9">
    <source>
        <dbReference type="Proteomes" id="UP001369815"/>
    </source>
</evidence>
<reference evidence="8 9" key="1">
    <citation type="journal article" date="2024" name="Front Chem Biol">
        <title>Unveiling the potential of Daldinia eschscholtzii MFLUCC 19-0629 through bioactivity and bioinformatics studies for enhanced sustainable agriculture production.</title>
        <authorList>
            <person name="Brooks S."/>
            <person name="Weaver J.A."/>
            <person name="Klomchit A."/>
            <person name="Alharthi S.A."/>
            <person name="Onlamun T."/>
            <person name="Nurani R."/>
            <person name="Vong T.K."/>
            <person name="Alberti F."/>
            <person name="Greco C."/>
        </authorList>
    </citation>
    <scope>NUCLEOTIDE SEQUENCE [LARGE SCALE GENOMIC DNA]</scope>
    <source>
        <strain evidence="8">MFLUCC 19-0629</strain>
    </source>
</reference>
<name>A0AAX6MJK2_9PEZI</name>